<dbReference type="Proteomes" id="UP000095553">
    <property type="component" value="Unassembled WGS sequence"/>
</dbReference>
<dbReference type="EMBL" id="CYXY01000009">
    <property type="protein sequence ID" value="CUM97338.1"/>
    <property type="molecule type" value="Genomic_DNA"/>
</dbReference>
<gene>
    <name evidence="1" type="ORF">ERS852571_01734</name>
</gene>
<reference evidence="1 2" key="1">
    <citation type="submission" date="2015-09" db="EMBL/GenBank/DDBJ databases">
        <authorList>
            <consortium name="Pathogen Informatics"/>
        </authorList>
    </citation>
    <scope>NUCLEOTIDE SEQUENCE [LARGE SCALE GENOMIC DNA]</scope>
    <source>
        <strain evidence="1 2">2789STDY5834959</strain>
    </source>
</reference>
<organism evidence="1 2">
    <name type="scientific">Anaerostipes hadrus</name>
    <dbReference type="NCBI Taxonomy" id="649756"/>
    <lineage>
        <taxon>Bacteria</taxon>
        <taxon>Bacillati</taxon>
        <taxon>Bacillota</taxon>
        <taxon>Clostridia</taxon>
        <taxon>Lachnospirales</taxon>
        <taxon>Lachnospiraceae</taxon>
        <taxon>Anaerostipes</taxon>
    </lineage>
</organism>
<evidence type="ECO:0000313" key="2">
    <source>
        <dbReference type="Proteomes" id="UP000095553"/>
    </source>
</evidence>
<evidence type="ECO:0000313" key="1">
    <source>
        <dbReference type="EMBL" id="CUM97338.1"/>
    </source>
</evidence>
<dbReference type="AlphaFoldDB" id="A0A173T7E9"/>
<dbReference type="RefSeq" id="WP_242855395.1">
    <property type="nucleotide sequence ID" value="NZ_CYXY01000009.1"/>
</dbReference>
<name>A0A173T7E9_ANAHA</name>
<sequence>MFQSDFGIIADYFVKRRKGYKTIENHKQIKHVDEMLKFMKIFAEDERFLQLDIKKDGKGEGTMCTILDNAINKGIEQGIERGITQGENLKLIMQVQKKIKKGDSITKIADDLVEDEIVISPIYKMVKEYPEDTEKDIYQRLN</sequence>
<proteinExistence type="predicted"/>
<accession>A0A173T7E9</accession>
<protein>
    <submittedName>
        <fullName evidence="1">Uncharacterized protein</fullName>
    </submittedName>
</protein>